<evidence type="ECO:0000256" key="6">
    <source>
        <dbReference type="HAMAP-Rule" id="MF_00735"/>
    </source>
</evidence>
<proteinExistence type="inferred from homology"/>
<organism evidence="7 8">
    <name type="scientific">Rhodobacter ferrooxidans</name>
    <dbReference type="NCBI Taxonomy" id="371731"/>
    <lineage>
        <taxon>Bacteria</taxon>
        <taxon>Pseudomonadati</taxon>
        <taxon>Pseudomonadota</taxon>
        <taxon>Alphaproteobacteria</taxon>
        <taxon>Rhodobacterales</taxon>
        <taxon>Rhodobacter group</taxon>
        <taxon>Rhodobacter</taxon>
    </lineage>
</organism>
<dbReference type="GO" id="GO:0032259">
    <property type="term" value="P:methylation"/>
    <property type="evidence" value="ECO:0007669"/>
    <property type="project" value="UniProtKB-KW"/>
</dbReference>
<dbReference type="HAMAP" id="MF_00735">
    <property type="entry name" value="Methyltr_PrmA"/>
    <property type="match status" value="1"/>
</dbReference>
<protein>
    <recommendedName>
        <fullName evidence="6">Ribosomal protein L11 methyltransferase</fullName>
        <shortName evidence="6">L11 Mtase</shortName>
        <ecNumber evidence="6">2.1.1.-</ecNumber>
    </recommendedName>
</protein>
<comment type="catalytic activity">
    <reaction evidence="6">
        <text>L-lysyl-[protein] + 3 S-adenosyl-L-methionine = N(6),N(6),N(6)-trimethyl-L-lysyl-[protein] + 3 S-adenosyl-L-homocysteine + 3 H(+)</text>
        <dbReference type="Rhea" id="RHEA:54192"/>
        <dbReference type="Rhea" id="RHEA-COMP:9752"/>
        <dbReference type="Rhea" id="RHEA-COMP:13826"/>
        <dbReference type="ChEBI" id="CHEBI:15378"/>
        <dbReference type="ChEBI" id="CHEBI:29969"/>
        <dbReference type="ChEBI" id="CHEBI:57856"/>
        <dbReference type="ChEBI" id="CHEBI:59789"/>
        <dbReference type="ChEBI" id="CHEBI:61961"/>
    </reaction>
</comment>
<dbReference type="OrthoDB" id="9785995at2"/>
<keyword evidence="8" id="KW-1185">Reference proteome</keyword>
<comment type="caution">
    <text evidence="7">The sequence shown here is derived from an EMBL/GenBank/DDBJ whole genome shotgun (WGS) entry which is preliminary data.</text>
</comment>
<accession>C8S3K6</accession>
<dbReference type="STRING" id="371731.Rsw2DRAFT_2634"/>
<reference evidence="7 8" key="1">
    <citation type="submission" date="2009-08" db="EMBL/GenBank/DDBJ databases">
        <title>The draft genome of Rhodobacter sp. SW2.</title>
        <authorList>
            <consortium name="US DOE Joint Genome Institute (JGI-PGF)"/>
            <person name="Lucas S."/>
            <person name="Copeland A."/>
            <person name="Lapidus A."/>
            <person name="Glavina del Rio T."/>
            <person name="Tice H."/>
            <person name="Bruce D."/>
            <person name="Goodwin L."/>
            <person name="Pitluck S."/>
            <person name="Larimer F."/>
            <person name="Land M.L."/>
            <person name="Hauser L."/>
            <person name="Emerson D."/>
        </authorList>
    </citation>
    <scope>NUCLEOTIDE SEQUENCE [LARGE SCALE GENOMIC DNA]</scope>
    <source>
        <strain evidence="7 8">SW2</strain>
    </source>
</reference>
<keyword evidence="4 6" id="KW-0808">Transferase</keyword>
<dbReference type="CDD" id="cd02440">
    <property type="entry name" value="AdoMet_MTases"/>
    <property type="match status" value="1"/>
</dbReference>
<feature type="binding site" evidence="6">
    <location>
        <position position="156"/>
    </location>
    <ligand>
        <name>S-adenosyl-L-methionine</name>
        <dbReference type="ChEBI" id="CHEBI:59789"/>
    </ligand>
</feature>
<sequence length="292" mass="30577">MPTYSALTTLMGEDAAQALSQAVEKLAPPPIGVGVFEIEDDSGLWEVGAYFLEAPNEVVLDVLAMAYGAKPFAVSEIPEIDWVAKVRRELSPVEAGRFYVYGSHDADTVPPGRVALQIEATVAFGTGHHGTTLGCLRAFDRLFEAGFRPEKVADIGCGTAVLAMAAASVLPGALVIASDIDQVAVDVALANVAINGLQGRLDCVEAAGFGHPVLAEAAPFDLVFANILKGPLIELAPDMAAHVAKEGLVILSGLLVVQAEAVTAAYVAAGFVPESREDIGEWSTLVLRHGYR</sequence>
<dbReference type="AlphaFoldDB" id="C8S3K6"/>
<evidence type="ECO:0000256" key="5">
    <source>
        <dbReference type="ARBA" id="ARBA00022691"/>
    </source>
</evidence>
<gene>
    <name evidence="6" type="primary">prmA</name>
    <name evidence="7" type="ORF">Rsw2DRAFT_2634</name>
</gene>
<dbReference type="RefSeq" id="WP_008031734.1">
    <property type="nucleotide sequence ID" value="NZ_ACYY01000019.1"/>
</dbReference>
<dbReference type="SUPFAM" id="SSF53335">
    <property type="entry name" value="S-adenosyl-L-methionine-dependent methyltransferases"/>
    <property type="match status" value="1"/>
</dbReference>
<dbReference type="Gene3D" id="3.40.50.150">
    <property type="entry name" value="Vaccinia Virus protein VP39"/>
    <property type="match status" value="1"/>
</dbReference>
<dbReference type="PANTHER" id="PTHR43648">
    <property type="entry name" value="ELECTRON TRANSFER FLAVOPROTEIN BETA SUBUNIT LYSINE METHYLTRANSFERASE"/>
    <property type="match status" value="1"/>
</dbReference>
<dbReference type="InterPro" id="IPR029063">
    <property type="entry name" value="SAM-dependent_MTases_sf"/>
</dbReference>
<dbReference type="GO" id="GO:0005737">
    <property type="term" value="C:cytoplasm"/>
    <property type="evidence" value="ECO:0007669"/>
    <property type="project" value="UniProtKB-SubCell"/>
</dbReference>
<name>C8S3K6_9RHOB</name>
<dbReference type="GO" id="GO:0008276">
    <property type="term" value="F:protein methyltransferase activity"/>
    <property type="evidence" value="ECO:0007669"/>
    <property type="project" value="UniProtKB-UniRule"/>
</dbReference>
<feature type="binding site" evidence="6">
    <location>
        <position position="179"/>
    </location>
    <ligand>
        <name>S-adenosyl-L-methionine</name>
        <dbReference type="ChEBI" id="CHEBI:59789"/>
    </ligand>
</feature>
<feature type="binding site" evidence="6">
    <location>
        <position position="226"/>
    </location>
    <ligand>
        <name>S-adenosyl-L-methionine</name>
        <dbReference type="ChEBI" id="CHEBI:59789"/>
    </ligand>
</feature>
<evidence type="ECO:0000256" key="1">
    <source>
        <dbReference type="ARBA" id="ARBA00009741"/>
    </source>
</evidence>
<dbReference type="InterPro" id="IPR050078">
    <property type="entry name" value="Ribosomal_L11_MeTrfase_PrmA"/>
</dbReference>
<comment type="function">
    <text evidence="6">Methylates ribosomal protein L11.</text>
</comment>
<keyword evidence="3 6" id="KW-0489">Methyltransferase</keyword>
<dbReference type="EC" id="2.1.1.-" evidence="6"/>
<evidence type="ECO:0000313" key="8">
    <source>
        <dbReference type="Proteomes" id="UP000010121"/>
    </source>
</evidence>
<comment type="similarity">
    <text evidence="1 6">Belongs to the methyltransferase superfamily. PrmA family.</text>
</comment>
<dbReference type="Proteomes" id="UP000010121">
    <property type="component" value="Unassembled WGS sequence"/>
</dbReference>
<dbReference type="InterPro" id="IPR004498">
    <property type="entry name" value="Ribosomal_PrmA_MeTrfase"/>
</dbReference>
<keyword evidence="5 6" id="KW-0949">S-adenosyl-L-methionine</keyword>
<dbReference type="PANTHER" id="PTHR43648:SF1">
    <property type="entry name" value="ELECTRON TRANSFER FLAVOPROTEIN BETA SUBUNIT LYSINE METHYLTRANSFERASE"/>
    <property type="match status" value="1"/>
</dbReference>
<keyword evidence="2 6" id="KW-0963">Cytoplasm</keyword>
<evidence type="ECO:0000256" key="2">
    <source>
        <dbReference type="ARBA" id="ARBA00022490"/>
    </source>
</evidence>
<evidence type="ECO:0000313" key="7">
    <source>
        <dbReference type="EMBL" id="EEW24454.1"/>
    </source>
</evidence>
<dbReference type="eggNOG" id="COG2264">
    <property type="taxonomic scope" value="Bacteria"/>
</dbReference>
<evidence type="ECO:0000256" key="3">
    <source>
        <dbReference type="ARBA" id="ARBA00022603"/>
    </source>
</evidence>
<dbReference type="Pfam" id="PF06325">
    <property type="entry name" value="PrmA"/>
    <property type="match status" value="1"/>
</dbReference>
<comment type="subcellular location">
    <subcellularLocation>
        <location evidence="6">Cytoplasm</location>
    </subcellularLocation>
</comment>
<evidence type="ECO:0000256" key="4">
    <source>
        <dbReference type="ARBA" id="ARBA00022679"/>
    </source>
</evidence>
<feature type="binding site" evidence="6">
    <location>
        <position position="132"/>
    </location>
    <ligand>
        <name>S-adenosyl-L-methionine</name>
        <dbReference type="ChEBI" id="CHEBI:59789"/>
    </ligand>
</feature>
<dbReference type="EMBL" id="ACYY01000019">
    <property type="protein sequence ID" value="EEW24454.1"/>
    <property type="molecule type" value="Genomic_DNA"/>
</dbReference>